<evidence type="ECO:0000313" key="1">
    <source>
        <dbReference type="EMBL" id="CAH6718760.1"/>
    </source>
</evidence>
<comment type="caution">
    <text evidence="1">The sequence shown here is derived from an EMBL/GenBank/DDBJ whole genome shotgun (WGS) entry which is preliminary data.</text>
</comment>
<gene>
    <name evidence="1" type="ORF">CLIB1444_01S13916</name>
</gene>
<name>A0ACA9Y1F4_9ASCO</name>
<dbReference type="EMBL" id="CALSDN010000001">
    <property type="protein sequence ID" value="CAH6718760.1"/>
    <property type="molecule type" value="Genomic_DNA"/>
</dbReference>
<sequence>MDSISFPPEVLERIIPDLSLERHIKSGIRPNYRNFQEFRNIEILKVISNEKLTTLYIKNGITLIIATISYTINEIMNYTPNQFTSVYPSLSVSRGRTISGAPTDEEMNLCQNLYETLLANKFLPLDSLVFKPKLKVDDEFIDIDETDFSSNLHQFNLSINFKVLGRSGPLFDILYYSLIECLKNFKLPEIYMEDSIELRNQIFVNPVLTPVKLNIQNNPISSNFGIYKLNDENFILCDLENESEESNIITKSSIISDGENLLNFNFINGNLLDITKDDLIQMIKLSETRSKKLSTQ</sequence>
<reference evidence="1" key="1">
    <citation type="submission" date="2022-06" db="EMBL/GenBank/DDBJ databases">
        <authorList>
            <person name="Legras J.-L."/>
            <person name="Devillers H."/>
            <person name="Grondin C."/>
        </authorList>
    </citation>
    <scope>NUCLEOTIDE SEQUENCE</scope>
    <source>
        <strain evidence="1">CLIB 1444</strain>
    </source>
</reference>
<accession>A0ACA9Y1F4</accession>
<dbReference type="Proteomes" id="UP001152531">
    <property type="component" value="Unassembled WGS sequence"/>
</dbReference>
<protein>
    <submittedName>
        <fullName evidence="1">Exosome complex component Rrp43p</fullName>
    </submittedName>
</protein>
<keyword evidence="2" id="KW-1185">Reference proteome</keyword>
<evidence type="ECO:0000313" key="2">
    <source>
        <dbReference type="Proteomes" id="UP001152531"/>
    </source>
</evidence>
<proteinExistence type="predicted"/>
<organism evidence="1 2">
    <name type="scientific">[Candida] jaroonii</name>
    <dbReference type="NCBI Taxonomy" id="467808"/>
    <lineage>
        <taxon>Eukaryota</taxon>
        <taxon>Fungi</taxon>
        <taxon>Dikarya</taxon>
        <taxon>Ascomycota</taxon>
        <taxon>Saccharomycotina</taxon>
        <taxon>Pichiomycetes</taxon>
        <taxon>Debaryomycetaceae</taxon>
        <taxon>Yamadazyma</taxon>
    </lineage>
</organism>